<evidence type="ECO:0000313" key="1">
    <source>
        <dbReference type="EMBL" id="KAG5293972.1"/>
    </source>
</evidence>
<protein>
    <submittedName>
        <fullName evidence="1">Uncharacterized protein</fullName>
    </submittedName>
</protein>
<sequence>MAHHPCSDTRSTFLLSEIALQRDNALCWVLPSSPFSAHRYRTMISELGPRRMRRMYLIAEHCEYSKSQPIHVGPDDSPAPRTARIYFNDFKCVLSEFHEELPTMKGTDGII</sequence>
<dbReference type="AlphaFoldDB" id="A0A8H8CY31"/>
<name>A0A8H8CY31_AJECA</name>
<dbReference type="EMBL" id="JAEVHI010000004">
    <property type="protein sequence ID" value="KAG5293972.1"/>
    <property type="molecule type" value="Genomic_DNA"/>
</dbReference>
<gene>
    <name evidence="1" type="ORF">I7I52_05461</name>
</gene>
<organism evidence="1 2">
    <name type="scientific">Ajellomyces capsulatus</name>
    <name type="common">Darling's disease fungus</name>
    <name type="synonym">Histoplasma capsulatum</name>
    <dbReference type="NCBI Taxonomy" id="5037"/>
    <lineage>
        <taxon>Eukaryota</taxon>
        <taxon>Fungi</taxon>
        <taxon>Dikarya</taxon>
        <taxon>Ascomycota</taxon>
        <taxon>Pezizomycotina</taxon>
        <taxon>Eurotiomycetes</taxon>
        <taxon>Eurotiomycetidae</taxon>
        <taxon>Onygenales</taxon>
        <taxon>Ajellomycetaceae</taxon>
        <taxon>Histoplasma</taxon>
    </lineage>
</organism>
<proteinExistence type="predicted"/>
<accession>A0A8H8CY31</accession>
<dbReference type="Proteomes" id="UP000670092">
    <property type="component" value="Unassembled WGS sequence"/>
</dbReference>
<comment type="caution">
    <text evidence="1">The sequence shown here is derived from an EMBL/GenBank/DDBJ whole genome shotgun (WGS) entry which is preliminary data.</text>
</comment>
<dbReference type="VEuPathDB" id="FungiDB:I7I52_05461"/>
<reference evidence="1 2" key="1">
    <citation type="submission" date="2021-01" db="EMBL/GenBank/DDBJ databases">
        <title>Chromosome-level genome assembly of a human fungal pathogen reveals clustering of transcriptionally co-regulated genes.</title>
        <authorList>
            <person name="Voorhies M."/>
            <person name="Cohen S."/>
            <person name="Shea T.P."/>
            <person name="Petrus S."/>
            <person name="Munoz J.F."/>
            <person name="Poplawski S."/>
            <person name="Goldman W.E."/>
            <person name="Michael T."/>
            <person name="Cuomo C.A."/>
            <person name="Sil A."/>
            <person name="Beyhan S."/>
        </authorList>
    </citation>
    <scope>NUCLEOTIDE SEQUENCE [LARGE SCALE GENOMIC DNA]</scope>
    <source>
        <strain evidence="1 2">G184AR</strain>
    </source>
</reference>
<evidence type="ECO:0000313" key="2">
    <source>
        <dbReference type="Proteomes" id="UP000670092"/>
    </source>
</evidence>